<evidence type="ECO:0000256" key="1">
    <source>
        <dbReference type="SAM" id="Phobius"/>
    </source>
</evidence>
<feature type="transmembrane region" description="Helical" evidence="1">
    <location>
        <begin position="340"/>
        <end position="361"/>
    </location>
</feature>
<proteinExistence type="predicted"/>
<reference evidence="2 3" key="1">
    <citation type="submission" date="2021-02" db="EMBL/GenBank/DDBJ databases">
        <title>Streptomyces spirodelae sp. nov., isolated from duckweed.</title>
        <authorList>
            <person name="Saimee Y."/>
            <person name="Duangmal K."/>
        </authorList>
    </citation>
    <scope>NUCLEOTIDE SEQUENCE [LARGE SCALE GENOMIC DNA]</scope>
    <source>
        <strain evidence="2 3">DW4-2</strain>
    </source>
</reference>
<evidence type="ECO:0008006" key="4">
    <source>
        <dbReference type="Google" id="ProtNLM"/>
    </source>
</evidence>
<comment type="caution">
    <text evidence="2">The sequence shown here is derived from an EMBL/GenBank/DDBJ whole genome shotgun (WGS) entry which is preliminary data.</text>
</comment>
<evidence type="ECO:0000313" key="3">
    <source>
        <dbReference type="Proteomes" id="UP001518976"/>
    </source>
</evidence>
<name>A0ABS3X0N5_9ACTN</name>
<feature type="transmembrane region" description="Helical" evidence="1">
    <location>
        <begin position="48"/>
        <end position="70"/>
    </location>
</feature>
<keyword evidence="1" id="KW-1133">Transmembrane helix</keyword>
<evidence type="ECO:0000313" key="2">
    <source>
        <dbReference type="EMBL" id="MBO8188955.1"/>
    </source>
</evidence>
<feature type="transmembrane region" description="Helical" evidence="1">
    <location>
        <begin position="261"/>
        <end position="284"/>
    </location>
</feature>
<accession>A0ABS3X0N5</accession>
<feature type="transmembrane region" description="Helical" evidence="1">
    <location>
        <begin position="389"/>
        <end position="412"/>
    </location>
</feature>
<keyword evidence="1" id="KW-0472">Membrane</keyword>
<feature type="transmembrane region" description="Helical" evidence="1">
    <location>
        <begin position="305"/>
        <end position="328"/>
    </location>
</feature>
<organism evidence="2 3">
    <name type="scientific">Streptomyces spirodelae</name>
    <dbReference type="NCBI Taxonomy" id="2812904"/>
    <lineage>
        <taxon>Bacteria</taxon>
        <taxon>Bacillati</taxon>
        <taxon>Actinomycetota</taxon>
        <taxon>Actinomycetes</taxon>
        <taxon>Kitasatosporales</taxon>
        <taxon>Streptomycetaceae</taxon>
        <taxon>Streptomyces</taxon>
    </lineage>
</organism>
<feature type="transmembrane region" description="Helical" evidence="1">
    <location>
        <begin position="211"/>
        <end position="231"/>
    </location>
</feature>
<dbReference type="EMBL" id="JAFFZN010000029">
    <property type="protein sequence ID" value="MBO8188955.1"/>
    <property type="molecule type" value="Genomic_DNA"/>
</dbReference>
<dbReference type="Proteomes" id="UP001518976">
    <property type="component" value="Unassembled WGS sequence"/>
</dbReference>
<keyword evidence="3" id="KW-1185">Reference proteome</keyword>
<sequence length="415" mass="40947">MLTLRLTLAPPLALLLRLLLVCASAGLGLLLLATLSFALDNPDQRAAALVRLVWCLVPLAVTAHLAAALARTEPGSETRRGLDSAGLGPVRLPLLAARTAALPAFVGSALAVLVAARSGIASSSGVLTAPRLPDALARLPLAEQSLPTPAAATLLSTVPLLTALAAAWGARPGAPRPWAGTEDTGAAAASATGARSGTLATAGPRKVSCQAGLLVGAVLTAGGLLLAAYAARDAAVGGSLGLGAWTFPAGDVAASPLAGGWLLAAFGLVLAGPGLVMLSGRLLGAVRPGPVRLLAGRTLIREAPFLGRELGALSAVAAALVALVRARLTDAGAAGLPGPLVGASVVLSGCCVAGAALAALVRARRARAPLRELLARIGASRKLARAVTLVRACVTLVVFAGPAVLAGMLTALPPH</sequence>
<keyword evidence="1" id="KW-0812">Transmembrane</keyword>
<gene>
    <name evidence="2" type="ORF">JW592_26325</name>
</gene>
<protein>
    <recommendedName>
        <fullName evidence="4">Integral membrane protein</fullName>
    </recommendedName>
</protein>
<feature type="transmembrane region" description="Helical" evidence="1">
    <location>
        <begin position="100"/>
        <end position="120"/>
    </location>
</feature>
<dbReference type="RefSeq" id="WP_209267736.1">
    <property type="nucleotide sequence ID" value="NZ_JAFFZN010000029.1"/>
</dbReference>